<dbReference type="CDD" id="cd00037">
    <property type="entry name" value="CLECT"/>
    <property type="match status" value="2"/>
</dbReference>
<dbReference type="EnsemblMetazoa" id="G4544.1">
    <property type="protein sequence ID" value="G4544.1:cds"/>
    <property type="gene ID" value="G4544"/>
</dbReference>
<dbReference type="InterPro" id="IPR001304">
    <property type="entry name" value="C-type_lectin-like"/>
</dbReference>
<evidence type="ECO:0000256" key="1">
    <source>
        <dbReference type="SAM" id="Phobius"/>
    </source>
</evidence>
<organism evidence="4 5">
    <name type="scientific">Magallana gigas</name>
    <name type="common">Pacific oyster</name>
    <name type="synonym">Crassostrea gigas</name>
    <dbReference type="NCBI Taxonomy" id="29159"/>
    <lineage>
        <taxon>Eukaryota</taxon>
        <taxon>Metazoa</taxon>
        <taxon>Spiralia</taxon>
        <taxon>Lophotrochozoa</taxon>
        <taxon>Mollusca</taxon>
        <taxon>Bivalvia</taxon>
        <taxon>Autobranchia</taxon>
        <taxon>Pteriomorphia</taxon>
        <taxon>Ostreida</taxon>
        <taxon>Ostreoidea</taxon>
        <taxon>Ostreidae</taxon>
        <taxon>Magallana</taxon>
    </lineage>
</organism>
<dbReference type="InterPro" id="IPR016187">
    <property type="entry name" value="CTDL_fold"/>
</dbReference>
<dbReference type="SMART" id="SM00321">
    <property type="entry name" value="WSC"/>
    <property type="match status" value="1"/>
</dbReference>
<dbReference type="Proteomes" id="UP000005408">
    <property type="component" value="Unassembled WGS sequence"/>
</dbReference>
<dbReference type="PROSITE" id="PS50041">
    <property type="entry name" value="C_TYPE_LECTIN_2"/>
    <property type="match status" value="1"/>
</dbReference>
<dbReference type="PANTHER" id="PTHR45784">
    <property type="entry name" value="C-TYPE LECTIN DOMAIN FAMILY 20 MEMBER A-RELATED"/>
    <property type="match status" value="1"/>
</dbReference>
<feature type="domain" description="C-type lectin" evidence="2">
    <location>
        <begin position="248"/>
        <end position="352"/>
    </location>
</feature>
<reference evidence="4" key="1">
    <citation type="submission" date="2022-08" db="UniProtKB">
        <authorList>
            <consortium name="EnsemblMetazoa"/>
        </authorList>
    </citation>
    <scope>IDENTIFICATION</scope>
    <source>
        <strain evidence="4">05x7-T-G4-1.051#20</strain>
    </source>
</reference>
<evidence type="ECO:0008006" key="6">
    <source>
        <dbReference type="Google" id="ProtNLM"/>
    </source>
</evidence>
<dbReference type="InterPro" id="IPR016186">
    <property type="entry name" value="C-type_lectin-like/link_sf"/>
</dbReference>
<dbReference type="Pfam" id="PF01822">
    <property type="entry name" value="WSC"/>
    <property type="match status" value="1"/>
</dbReference>
<dbReference type="Gene3D" id="3.10.100.10">
    <property type="entry name" value="Mannose-Binding Protein A, subunit A"/>
    <property type="match status" value="2"/>
</dbReference>
<evidence type="ECO:0000259" key="3">
    <source>
        <dbReference type="PROSITE" id="PS51212"/>
    </source>
</evidence>
<dbReference type="OrthoDB" id="6130373at2759"/>
<evidence type="ECO:0000313" key="4">
    <source>
        <dbReference type="EnsemblMetazoa" id="G4544.1:cds"/>
    </source>
</evidence>
<keyword evidence="1" id="KW-0472">Membrane</keyword>
<dbReference type="OMA" id="LMYWILI"/>
<dbReference type="PROSITE" id="PS51212">
    <property type="entry name" value="WSC"/>
    <property type="match status" value="1"/>
</dbReference>
<proteinExistence type="predicted"/>
<protein>
    <recommendedName>
        <fullName evidence="6">C-type lectin domain-containing protein</fullName>
    </recommendedName>
</protein>
<dbReference type="SUPFAM" id="SSF56436">
    <property type="entry name" value="C-type lectin-like"/>
    <property type="match status" value="2"/>
</dbReference>
<keyword evidence="1" id="KW-1133">Transmembrane helix</keyword>
<evidence type="ECO:0000313" key="5">
    <source>
        <dbReference type="Proteomes" id="UP000005408"/>
    </source>
</evidence>
<feature type="transmembrane region" description="Helical" evidence="1">
    <location>
        <begin position="404"/>
        <end position="429"/>
    </location>
</feature>
<dbReference type="Pfam" id="PF00059">
    <property type="entry name" value="Lectin_C"/>
    <property type="match status" value="1"/>
</dbReference>
<accession>A0A8W8N3Y7</accession>
<name>A0A8W8N3Y7_MAGGI</name>
<evidence type="ECO:0000259" key="2">
    <source>
        <dbReference type="PROSITE" id="PS50041"/>
    </source>
</evidence>
<dbReference type="AlphaFoldDB" id="A0A8W8N3Y7"/>
<keyword evidence="1" id="KW-0812">Transmembrane</keyword>
<dbReference type="PANTHER" id="PTHR45784:SF3">
    <property type="entry name" value="C-TYPE LECTIN DOMAIN FAMILY 4 MEMBER K-LIKE-RELATED"/>
    <property type="match status" value="1"/>
</dbReference>
<sequence>MALVGFGSVFVVLGFLTIVSSVIQEKLVNIIHSHQSWQSSARLCEQTNNRLATFKTVEEFLDVQSQLQDFTNRSIATFWLGGREIKSLWVWSHDQRPQIGRTRGCMEGSLPLVVSSVLQNNFPELCTAFCKVTLKRQFAALQGSRCYCLYDTASLRETAIQGCSTPCPGNPEEFCGGTNRSSVFSTWDSVEWGYQEPSLRTYGKDCALLMHYGTNSEWSTEYCRQKHEFICHVEQSDVCDWLNQPTPCLYAVSKKMDWYSASHKCNQLHGYLVDRDAILHRNLNLSNVYYWTGLTRTRQIWTDGSTIDLSLRRHIPFLSMQEKLCIALQYRQREGWGLASTDCSKKYPALCQPERKYAIEDIQAIGPPNGPAFFNNDSHTTRVKTTTETLTTSDSETLYMKANLMYWILIPTVSMVLLFLFVLLVGVYVKRSKKTKTTEEKVIEPFYYILEKQKPRPHSGVYNHIFMENQYILNYSHLHFNGTLKQMVQDSTAITTVEENSEIHPNYYDTMSCKLHQYDRVSRGKVKVYCVQGLYETVM</sequence>
<feature type="domain" description="WSC" evidence="3">
    <location>
        <begin position="99"/>
        <end position="187"/>
    </location>
</feature>
<dbReference type="SMART" id="SM00034">
    <property type="entry name" value="CLECT"/>
    <property type="match status" value="2"/>
</dbReference>
<dbReference type="InterPro" id="IPR002889">
    <property type="entry name" value="WSC_carb-bd"/>
</dbReference>
<keyword evidence="5" id="KW-1185">Reference proteome</keyword>